<dbReference type="Proteomes" id="UP000178612">
    <property type="component" value="Unassembled WGS sequence"/>
</dbReference>
<dbReference type="PANTHER" id="PTHR11215">
    <property type="entry name" value="METAL DEPENDENT HYDROLASE - RELATED"/>
    <property type="match status" value="1"/>
</dbReference>
<name>A0A1G2T3J9_9BACT</name>
<accession>A0A1G2T3J9</accession>
<sequence length="288" mass="32048">MRIVTHNGHFHADELLAVATLLIKFPDAEVVRSRDEAVIGSADIVVDVGLSYDPAKFQFDHHQVGGAGVRENGVPYASFGLIWKEYGEEIAGGSEEARIIEEKLAMPIDAGDNGVDLYQPTIGDVREYSLGDFFESFAEQAESMEDYDRNFFEALTHARGLIRREIEDAKNTARDWREVQKIYDSSEDKRIIVLPRHAKWKRVLISTEAVYVVYPRPNGSWSSQVVPEDSNTYKAKKMFPEPWAGLVSRELAAASGVADAIFCHKAGFLVGAESREGAIALARKALEN</sequence>
<proteinExistence type="inferred from homology"/>
<dbReference type="GO" id="GO:0005737">
    <property type="term" value="C:cytoplasm"/>
    <property type="evidence" value="ECO:0007669"/>
    <property type="project" value="TreeGrafter"/>
</dbReference>
<comment type="similarity">
    <text evidence="1">Belongs to the MYG1 family.</text>
</comment>
<evidence type="ECO:0008006" key="4">
    <source>
        <dbReference type="Google" id="ProtNLM"/>
    </source>
</evidence>
<gene>
    <name evidence="2" type="ORF">A2758_01645</name>
</gene>
<reference evidence="2 3" key="1">
    <citation type="journal article" date="2016" name="Nat. Commun.">
        <title>Thousands of microbial genomes shed light on interconnected biogeochemical processes in an aquifer system.</title>
        <authorList>
            <person name="Anantharaman K."/>
            <person name="Brown C.T."/>
            <person name="Hug L.A."/>
            <person name="Sharon I."/>
            <person name="Castelle C.J."/>
            <person name="Probst A.J."/>
            <person name="Thomas B.C."/>
            <person name="Singh A."/>
            <person name="Wilkins M.J."/>
            <person name="Karaoz U."/>
            <person name="Brodie E.L."/>
            <person name="Williams K.H."/>
            <person name="Hubbard S.S."/>
            <person name="Banfield J.F."/>
        </authorList>
    </citation>
    <scope>NUCLEOTIDE SEQUENCE [LARGE SCALE GENOMIC DNA]</scope>
</reference>
<comment type="caution">
    <text evidence="2">The sequence shown here is derived from an EMBL/GenBank/DDBJ whole genome shotgun (WGS) entry which is preliminary data.</text>
</comment>
<dbReference type="PANTHER" id="PTHR11215:SF1">
    <property type="entry name" value="MYG1 EXONUCLEASE"/>
    <property type="match status" value="1"/>
</dbReference>
<evidence type="ECO:0000313" key="3">
    <source>
        <dbReference type="Proteomes" id="UP000178612"/>
    </source>
</evidence>
<dbReference type="EMBL" id="MHVJ01000013">
    <property type="protein sequence ID" value="OHA91161.1"/>
    <property type="molecule type" value="Genomic_DNA"/>
</dbReference>
<dbReference type="Pfam" id="PF03690">
    <property type="entry name" value="MYG1_exonuc"/>
    <property type="match status" value="1"/>
</dbReference>
<protein>
    <recommendedName>
        <fullName evidence="4">Metal-dependent hydrolase</fullName>
    </recommendedName>
</protein>
<dbReference type="InterPro" id="IPR003226">
    <property type="entry name" value="MYG1_exonuclease"/>
</dbReference>
<evidence type="ECO:0000256" key="1">
    <source>
        <dbReference type="ARBA" id="ARBA00010105"/>
    </source>
</evidence>
<dbReference type="AlphaFoldDB" id="A0A1G2T3J9"/>
<evidence type="ECO:0000313" key="2">
    <source>
        <dbReference type="EMBL" id="OHA91161.1"/>
    </source>
</evidence>
<organism evidence="2 3">
    <name type="scientific">Candidatus Zambryskibacteria bacterium RIFCSPHIGHO2_01_FULL_49_18</name>
    <dbReference type="NCBI Taxonomy" id="1802740"/>
    <lineage>
        <taxon>Bacteria</taxon>
        <taxon>Candidatus Zambryskiibacteriota</taxon>
    </lineage>
</organism>